<dbReference type="OrthoDB" id="677456at2"/>
<dbReference type="RefSeq" id="WP_116845740.1">
    <property type="nucleotide sequence ID" value="NZ_QTJU01000001.1"/>
</dbReference>
<feature type="transmembrane region" description="Helical" evidence="1">
    <location>
        <begin position="6"/>
        <end position="24"/>
    </location>
</feature>
<feature type="transmembrane region" description="Helical" evidence="1">
    <location>
        <begin position="149"/>
        <end position="175"/>
    </location>
</feature>
<comment type="caution">
    <text evidence="2">The sequence shown here is derived from an EMBL/GenBank/DDBJ whole genome shotgun (WGS) entry which is preliminary data.</text>
</comment>
<keyword evidence="1" id="KW-0812">Transmembrane</keyword>
<feature type="transmembrane region" description="Helical" evidence="1">
    <location>
        <begin position="187"/>
        <end position="209"/>
    </location>
</feature>
<feature type="transmembrane region" description="Helical" evidence="1">
    <location>
        <begin position="120"/>
        <end position="137"/>
    </location>
</feature>
<evidence type="ECO:0000313" key="3">
    <source>
        <dbReference type="Proteomes" id="UP000261284"/>
    </source>
</evidence>
<gene>
    <name evidence="2" type="ORF">DXN05_03155</name>
</gene>
<feature type="transmembrane region" description="Helical" evidence="1">
    <location>
        <begin position="60"/>
        <end position="78"/>
    </location>
</feature>
<evidence type="ECO:0000313" key="2">
    <source>
        <dbReference type="EMBL" id="RFM29984.1"/>
    </source>
</evidence>
<reference evidence="2 3" key="1">
    <citation type="submission" date="2018-08" db="EMBL/GenBank/DDBJ databases">
        <title>Chitinophagaceae sp. K23C18032701, a novel bacterium isolated from forest soil.</title>
        <authorList>
            <person name="Wang C."/>
        </authorList>
    </citation>
    <scope>NUCLEOTIDE SEQUENCE [LARGE SCALE GENOMIC DNA]</scope>
    <source>
        <strain evidence="2 3">K23C18032701</strain>
    </source>
</reference>
<accession>A0A3E1NQ93</accession>
<protein>
    <submittedName>
        <fullName evidence="2">Uncharacterized protein</fullName>
    </submittedName>
</protein>
<name>A0A3E1NQ93_9BACT</name>
<evidence type="ECO:0000256" key="1">
    <source>
        <dbReference type="SAM" id="Phobius"/>
    </source>
</evidence>
<keyword evidence="3" id="KW-1185">Reference proteome</keyword>
<dbReference type="AlphaFoldDB" id="A0A3E1NQ93"/>
<proteinExistence type="predicted"/>
<organism evidence="2 3">
    <name type="scientific">Deminuibacter soli</name>
    <dbReference type="NCBI Taxonomy" id="2291815"/>
    <lineage>
        <taxon>Bacteria</taxon>
        <taxon>Pseudomonadati</taxon>
        <taxon>Bacteroidota</taxon>
        <taxon>Chitinophagia</taxon>
        <taxon>Chitinophagales</taxon>
        <taxon>Chitinophagaceae</taxon>
        <taxon>Deminuibacter</taxon>
    </lineage>
</organism>
<feature type="transmembrane region" description="Helical" evidence="1">
    <location>
        <begin position="90"/>
        <end position="108"/>
    </location>
</feature>
<dbReference type="EMBL" id="QTJU01000001">
    <property type="protein sequence ID" value="RFM29984.1"/>
    <property type="molecule type" value="Genomic_DNA"/>
</dbReference>
<dbReference type="Proteomes" id="UP000261284">
    <property type="component" value="Unassembled WGS sequence"/>
</dbReference>
<sequence>MFKVLSYNDTYMPLLCLILYIILWKDIDKKDRVWFYFFIYNILLYGCTNVLGKFYINNLVLYHFANWIELMFVVFIIARAITGQNFSRQFWLINIPSTLFCVIDIVYWEPWNTFNSIASGYAYLIIIIYSMYFLFDLSKSDKILYFQKLPIFWFVSAFLVYCTISLLAMASYRYFLTQKLQEQSLNVLTVNVIAIFIKFAMISIGLLCYKRPNTQIRSLL</sequence>
<keyword evidence="1" id="KW-0472">Membrane</keyword>
<keyword evidence="1" id="KW-1133">Transmembrane helix</keyword>
<feature type="transmembrane region" description="Helical" evidence="1">
    <location>
        <begin position="33"/>
        <end position="54"/>
    </location>
</feature>